<organism evidence="3 4">
    <name type="scientific">Clostridium neonatale</name>
    <dbReference type="NCBI Taxonomy" id="137838"/>
    <lineage>
        <taxon>Bacteria</taxon>
        <taxon>Bacillati</taxon>
        <taxon>Bacillota</taxon>
        <taxon>Clostridia</taxon>
        <taxon>Eubacteriales</taxon>
        <taxon>Clostridiaceae</taxon>
        <taxon>Clostridium</taxon>
    </lineage>
</organism>
<feature type="signal peptide" evidence="2">
    <location>
        <begin position="1"/>
        <end position="24"/>
    </location>
</feature>
<name>A0A650MLH2_9CLOT</name>
<evidence type="ECO:0000313" key="3">
    <source>
        <dbReference type="EMBL" id="VCT84966.1"/>
    </source>
</evidence>
<feature type="compositionally biased region" description="Low complexity" evidence="1">
    <location>
        <begin position="140"/>
        <end position="162"/>
    </location>
</feature>
<evidence type="ECO:0000256" key="1">
    <source>
        <dbReference type="SAM" id="MobiDB-lite"/>
    </source>
</evidence>
<accession>A0A650MLH2</accession>
<dbReference type="Proteomes" id="UP000431451">
    <property type="component" value="Unassembled WGS sequence"/>
</dbReference>
<evidence type="ECO:0000256" key="2">
    <source>
        <dbReference type="SAM" id="SignalP"/>
    </source>
</evidence>
<dbReference type="EMBL" id="UWJD01000002">
    <property type="protein sequence ID" value="VCT84966.1"/>
    <property type="molecule type" value="Genomic_DNA"/>
</dbReference>
<evidence type="ECO:0008006" key="5">
    <source>
        <dbReference type="Google" id="ProtNLM"/>
    </source>
</evidence>
<keyword evidence="2" id="KW-0732">Signal</keyword>
<protein>
    <recommendedName>
        <fullName evidence="5">Dockerin domain-containing protein</fullName>
    </recommendedName>
</protein>
<dbReference type="PROSITE" id="PS00018">
    <property type="entry name" value="EF_HAND_1"/>
    <property type="match status" value="1"/>
</dbReference>
<feature type="compositionally biased region" description="Polar residues" evidence="1">
    <location>
        <begin position="90"/>
        <end position="105"/>
    </location>
</feature>
<feature type="compositionally biased region" description="Low complexity" evidence="1">
    <location>
        <begin position="114"/>
        <end position="131"/>
    </location>
</feature>
<sequence length="640" mass="69853">MKRKISTTLAVTLIASQMQNVAFAKDINNIKETNVIKEDVSQTTEKSDNDILTESPKDEVVENVDTSNGVETTDKDGTSNDEVTTEGDDTNNSGEVTDGDGTSSDEVAKEEDNTSNGEGATEGENTTSGGETTDKDENSNGNNTVEGDTTTNGEGTTENGDITNDEGTAEGNDTVNDEEVIENILEDADNYEAKGKLELDLNFSIPIKFTTSDQTKISVKLKGTGEDGVEETINLGSDTTKSGKRESQGITYELEALDYKRKKIEDSATELEFYHLTFDKLPLGTYSLEISGAGYETVLVDNIEIQDSSKRVLIGTSDKEIVIDDEKKVYYSGVFLAGNVDGSDLVTDTDYNILKNKIKNKSKNSIKNYIMNKMKIDVSDSNYDLNRDGEVDITDLTYVHQNMNKEKQKPVILDTDLILNPKNVQIDANGAEIDGDLSDILKNNGTGVSLKSEKEISEENPILLSMNLGASKRSETYVEKLVIEAPSENAPSAGSIIIPNGDGSDLEFKFKNSNATRSTRKTSEGNVDVIEIDLKGQVAVSEITIKVTGGRGNKNLTEISKVEFLNNVYTEIPKPKMNVPVIDNFTSTTQAGQESMTLGWKHVPNVTGYEIKVEQLDEDGKKVVSTSTYKTSKNTLRIEK</sequence>
<feature type="chain" id="PRO_5030147943" description="Dockerin domain-containing protein" evidence="2">
    <location>
        <begin position="25"/>
        <end position="640"/>
    </location>
</feature>
<dbReference type="AlphaFoldDB" id="A0A650MLH2"/>
<dbReference type="InterPro" id="IPR018247">
    <property type="entry name" value="EF_Hand_1_Ca_BS"/>
</dbReference>
<reference evidence="3 4" key="1">
    <citation type="submission" date="2018-06" db="EMBL/GenBank/DDBJ databases">
        <authorList>
            <consortium name="IHU Genomes"/>
        </authorList>
    </citation>
    <scope>NUCLEOTIDE SEQUENCE [LARGE SCALE GENOMIC DNA]</scope>
    <source>
        <strain evidence="3 4">NEC25</strain>
    </source>
</reference>
<dbReference type="RefSeq" id="WP_159116517.1">
    <property type="nucleotide sequence ID" value="NZ_CAKJVE010000004.1"/>
</dbReference>
<gene>
    <name evidence="3" type="ORF">CNEONATNEC25_02567</name>
</gene>
<feature type="compositionally biased region" description="Basic and acidic residues" evidence="1">
    <location>
        <begin position="38"/>
        <end position="60"/>
    </location>
</feature>
<feature type="region of interest" description="Disordered" evidence="1">
    <location>
        <begin position="38"/>
        <end position="176"/>
    </location>
</feature>
<proteinExistence type="predicted"/>
<evidence type="ECO:0000313" key="4">
    <source>
        <dbReference type="Proteomes" id="UP000431451"/>
    </source>
</evidence>